<evidence type="ECO:0000313" key="3">
    <source>
        <dbReference type="Proteomes" id="UP000587527"/>
    </source>
</evidence>
<accession>A0A841BNZ0</accession>
<evidence type="ECO:0000256" key="1">
    <source>
        <dbReference type="SAM" id="Phobius"/>
    </source>
</evidence>
<proteinExistence type="predicted"/>
<evidence type="ECO:0000313" key="2">
    <source>
        <dbReference type="EMBL" id="MBB5870797.1"/>
    </source>
</evidence>
<feature type="transmembrane region" description="Helical" evidence="1">
    <location>
        <begin position="118"/>
        <end position="139"/>
    </location>
</feature>
<comment type="caution">
    <text evidence="2">The sequence shown here is derived from an EMBL/GenBank/DDBJ whole genome shotgun (WGS) entry which is preliminary data.</text>
</comment>
<keyword evidence="1" id="KW-0812">Transmembrane</keyword>
<dbReference type="Proteomes" id="UP000587527">
    <property type="component" value="Unassembled WGS sequence"/>
</dbReference>
<dbReference type="EMBL" id="JACHMN010000002">
    <property type="protein sequence ID" value="MBB5870797.1"/>
    <property type="molecule type" value="Genomic_DNA"/>
</dbReference>
<keyword evidence="3" id="KW-1185">Reference proteome</keyword>
<name>A0A841BNZ0_9ACTN</name>
<feature type="transmembrane region" description="Helical" evidence="1">
    <location>
        <begin position="81"/>
        <end position="106"/>
    </location>
</feature>
<reference evidence="2 3" key="1">
    <citation type="submission" date="2020-08" db="EMBL/GenBank/DDBJ databases">
        <title>Sequencing the genomes of 1000 actinobacteria strains.</title>
        <authorList>
            <person name="Klenk H.-P."/>
        </authorList>
    </citation>
    <scope>NUCLEOTIDE SEQUENCE [LARGE SCALE GENOMIC DNA]</scope>
    <source>
        <strain evidence="2 3">DSM 45362</strain>
    </source>
</reference>
<gene>
    <name evidence="2" type="ORF">F4553_004176</name>
</gene>
<feature type="transmembrane region" description="Helical" evidence="1">
    <location>
        <begin position="55"/>
        <end position="74"/>
    </location>
</feature>
<dbReference type="RefSeq" id="WP_184838426.1">
    <property type="nucleotide sequence ID" value="NZ_JACHMN010000002.1"/>
</dbReference>
<sequence length="184" mass="19907">MSDGYTRQVNVVSRLGAGVVGGVAGGLVLAAILQVLGEIKAYGEFFNQDSTQNSWVILLVSAGVGGSIFGVFLGRYIRGQLVPAIGVGLVYGGAWWLLIAMIVLPLRNGEIFNMGDNGLIVMGAYIIFGVATSIVYAIAGPRRRHYGYRRRGYGWGRNGGLDIEIDIERPTSSRRRRRRASVDD</sequence>
<dbReference type="AlphaFoldDB" id="A0A841BNZ0"/>
<keyword evidence="1" id="KW-0472">Membrane</keyword>
<keyword evidence="1" id="KW-1133">Transmembrane helix</keyword>
<protein>
    <submittedName>
        <fullName evidence="2">Uncharacterized protein</fullName>
    </submittedName>
</protein>
<organism evidence="2 3">
    <name type="scientific">Allocatelliglobosispora scoriae</name>
    <dbReference type="NCBI Taxonomy" id="643052"/>
    <lineage>
        <taxon>Bacteria</taxon>
        <taxon>Bacillati</taxon>
        <taxon>Actinomycetota</taxon>
        <taxon>Actinomycetes</taxon>
        <taxon>Micromonosporales</taxon>
        <taxon>Micromonosporaceae</taxon>
        <taxon>Allocatelliglobosispora</taxon>
    </lineage>
</organism>
<feature type="transmembrane region" description="Helical" evidence="1">
    <location>
        <begin position="12"/>
        <end position="35"/>
    </location>
</feature>